<evidence type="ECO:0000259" key="1">
    <source>
        <dbReference type="Pfam" id="PF01551"/>
    </source>
</evidence>
<gene>
    <name evidence="2" type="ORF">AYO25_03395</name>
</gene>
<evidence type="ECO:0000313" key="3">
    <source>
        <dbReference type="Proteomes" id="UP000189542"/>
    </source>
</evidence>
<dbReference type="OrthoDB" id="9795421at2"/>
<accession>A0A1V2N7Y3</accession>
<sequence>MNVFYTYINKYYKILTKTIFCFLLILVPTSDKTNAENILILPINIIKYHNRLVEQKNNPEQQVIPIPLPTKQEYPSNTNNKKIDQNTLLAKKGFVDINSLYSSMYLSKKIPLPNKCLLFPPDNNSLHLNNCIENKSPNSSKKNISHTRKIPTYKKNNPKKSGNIAPAPAFKVKNNQKIKHIPYKKNNYSPQIHPIKNQKTKNYFPKSTVKTIENNQNKSEGYLWPVKGNIVNFVKNNNGIDVLVPPNTPIRAAKDGIVIYVGNDLIELGNMILIRHDNEMVTVYSHINTPYVQKGQKVSRGHTIGISRISDDKKISKVHFELRQNAIAVDPIAFLEKTSYTQKSDQ</sequence>
<dbReference type="InterPro" id="IPR016047">
    <property type="entry name" value="M23ase_b-sheet_dom"/>
</dbReference>
<dbReference type="RefSeq" id="WP_076969498.1">
    <property type="nucleotide sequence ID" value="NZ_LVWB01000011.1"/>
</dbReference>
<comment type="caution">
    <text evidence="2">The sequence shown here is derived from an EMBL/GenBank/DDBJ whole genome shotgun (WGS) entry which is preliminary data.</text>
</comment>
<name>A0A1V2N7Y3_9HYPH</name>
<dbReference type="InterPro" id="IPR011055">
    <property type="entry name" value="Dup_hybrid_motif"/>
</dbReference>
<evidence type="ECO:0000313" key="2">
    <source>
        <dbReference type="EMBL" id="ONI59657.1"/>
    </source>
</evidence>
<dbReference type="Gene3D" id="2.70.70.10">
    <property type="entry name" value="Glucose Permease (Domain IIA)"/>
    <property type="match status" value="1"/>
</dbReference>
<dbReference type="AlphaFoldDB" id="A0A1V2N7Y3"/>
<proteinExistence type="predicted"/>
<dbReference type="PANTHER" id="PTHR21666">
    <property type="entry name" value="PEPTIDASE-RELATED"/>
    <property type="match status" value="1"/>
</dbReference>
<dbReference type="PANTHER" id="PTHR21666:SF270">
    <property type="entry name" value="MUREIN HYDROLASE ACTIVATOR ENVC"/>
    <property type="match status" value="1"/>
</dbReference>
<dbReference type="Pfam" id="PF01551">
    <property type="entry name" value="Peptidase_M23"/>
    <property type="match status" value="1"/>
</dbReference>
<protein>
    <recommendedName>
        <fullName evidence="1">M23ase beta-sheet core domain-containing protein</fullName>
    </recommendedName>
</protein>
<dbReference type="GO" id="GO:0004222">
    <property type="term" value="F:metalloendopeptidase activity"/>
    <property type="evidence" value="ECO:0007669"/>
    <property type="project" value="TreeGrafter"/>
</dbReference>
<dbReference type="InterPro" id="IPR050570">
    <property type="entry name" value="Cell_wall_metabolism_enzyme"/>
</dbReference>
<dbReference type="Proteomes" id="UP000189542">
    <property type="component" value="Unassembled WGS sequence"/>
</dbReference>
<reference evidence="2 3" key="1">
    <citation type="journal article" date="2017" name="PLoS ONE">
        <title>Genomic sequence of 'Candidatus Liberibacter solanacearum' haplotype C and its comparison with haplotype A and B genomes.</title>
        <authorList>
            <person name="Wang J."/>
            <person name="Haapalainen M."/>
            <person name="Schott T."/>
            <person name="Thompson S.M."/>
            <person name="Smith G.R."/>
            <person name="Nissinen A.I."/>
            <person name="Pirhonen M."/>
        </authorList>
    </citation>
    <scope>NUCLEOTIDE SEQUENCE [LARGE SCALE GENOMIC DNA]</scope>
    <source>
        <strain evidence="2 3">FIN111</strain>
    </source>
</reference>
<dbReference type="CDD" id="cd12797">
    <property type="entry name" value="M23_peptidase"/>
    <property type="match status" value="1"/>
</dbReference>
<dbReference type="SUPFAM" id="SSF51261">
    <property type="entry name" value="Duplicated hybrid motif"/>
    <property type="match status" value="1"/>
</dbReference>
<feature type="domain" description="M23ase beta-sheet core" evidence="1">
    <location>
        <begin position="236"/>
        <end position="331"/>
    </location>
</feature>
<organism evidence="2 3">
    <name type="scientific">Candidatus Liberibacter solanacearum</name>
    <dbReference type="NCBI Taxonomy" id="556287"/>
    <lineage>
        <taxon>Bacteria</taxon>
        <taxon>Pseudomonadati</taxon>
        <taxon>Pseudomonadota</taxon>
        <taxon>Alphaproteobacteria</taxon>
        <taxon>Hyphomicrobiales</taxon>
        <taxon>Rhizobiaceae</taxon>
        <taxon>Liberibacter</taxon>
    </lineage>
</organism>
<dbReference type="EMBL" id="LVWB01000011">
    <property type="protein sequence ID" value="ONI59657.1"/>
    <property type="molecule type" value="Genomic_DNA"/>
</dbReference>